<dbReference type="Proteomes" id="UP000448177">
    <property type="component" value="Unassembled WGS sequence"/>
</dbReference>
<comment type="caution">
    <text evidence="2">The sequence shown here is derived from an EMBL/GenBank/DDBJ whole genome shotgun (WGS) entry which is preliminary data.</text>
</comment>
<feature type="signal peptide" evidence="1">
    <location>
        <begin position="1"/>
        <end position="21"/>
    </location>
</feature>
<dbReference type="EMBL" id="WNAF01000004">
    <property type="protein sequence ID" value="MTR76793.1"/>
    <property type="molecule type" value="Genomic_DNA"/>
</dbReference>
<evidence type="ECO:0000313" key="3">
    <source>
        <dbReference type="Proteomes" id="UP000448177"/>
    </source>
</evidence>
<keyword evidence="3" id="KW-1185">Reference proteome</keyword>
<accession>A0A844KEN7</accession>
<name>A0A844KEN7_9FIRM</name>
<evidence type="ECO:0000313" key="2">
    <source>
        <dbReference type="EMBL" id="MTR76793.1"/>
    </source>
</evidence>
<dbReference type="RefSeq" id="WP_155204381.1">
    <property type="nucleotide sequence ID" value="NZ_JAJBOB010000018.1"/>
</dbReference>
<dbReference type="AlphaFoldDB" id="A0A844KEN7"/>
<reference evidence="2 3" key="1">
    <citation type="journal article" date="2019" name="Nat. Med.">
        <title>A library of human gut bacterial isolates paired with longitudinal multiomics data enables mechanistic microbiome research.</title>
        <authorList>
            <person name="Poyet M."/>
            <person name="Groussin M."/>
            <person name="Gibbons S.M."/>
            <person name="Avila-Pacheco J."/>
            <person name="Jiang X."/>
            <person name="Kearney S.M."/>
            <person name="Perrotta A.R."/>
            <person name="Berdy B."/>
            <person name="Zhao S."/>
            <person name="Lieberman T.D."/>
            <person name="Swanson P.K."/>
            <person name="Smith M."/>
            <person name="Roesemann S."/>
            <person name="Alexander J.E."/>
            <person name="Rich S.A."/>
            <person name="Livny J."/>
            <person name="Vlamakis H."/>
            <person name="Clish C."/>
            <person name="Bullock K."/>
            <person name="Deik A."/>
            <person name="Scott J."/>
            <person name="Pierce K.A."/>
            <person name="Xavier R.J."/>
            <person name="Alm E.J."/>
        </authorList>
    </citation>
    <scope>NUCLEOTIDE SEQUENCE [LARGE SCALE GENOMIC DNA]</scope>
    <source>
        <strain evidence="2 3">BIOML-A1</strain>
    </source>
</reference>
<evidence type="ECO:0000256" key="1">
    <source>
        <dbReference type="SAM" id="SignalP"/>
    </source>
</evidence>
<protein>
    <submittedName>
        <fullName evidence="2">Uncharacterized protein</fullName>
    </submittedName>
</protein>
<feature type="chain" id="PRO_5039233350" evidence="1">
    <location>
        <begin position="22"/>
        <end position="139"/>
    </location>
</feature>
<sequence length="139" mass="15849">MKKVICLFSAFLLLLSSAITIYVHETDSQDYLSIPSYNETYSAHPTDNNFLSLKEYNTEYSNGENPLKTNSQDYLSIPSYNETYSAQPTDNNFLSLKEYNAEYSNGENPLKIDSPLTTQNVPDICYFPYPKTKNIILGQ</sequence>
<organism evidence="2 3">
    <name type="scientific">Mediterraneibacter faecis</name>
    <dbReference type="NCBI Taxonomy" id="592978"/>
    <lineage>
        <taxon>Bacteria</taxon>
        <taxon>Bacillati</taxon>
        <taxon>Bacillota</taxon>
        <taxon>Clostridia</taxon>
        <taxon>Lachnospirales</taxon>
        <taxon>Lachnospiraceae</taxon>
        <taxon>Mediterraneibacter</taxon>
    </lineage>
</organism>
<proteinExistence type="predicted"/>
<keyword evidence="1" id="KW-0732">Signal</keyword>
<gene>
    <name evidence="2" type="ORF">GMD21_08935</name>
</gene>